<dbReference type="NCBIfam" id="TIGR00658">
    <property type="entry name" value="orni_carb_tr"/>
    <property type="match status" value="1"/>
</dbReference>
<dbReference type="eggNOG" id="COG0078">
    <property type="taxonomic scope" value="Bacteria"/>
</dbReference>
<dbReference type="InterPro" id="IPR006130">
    <property type="entry name" value="Asp/Orn_carbamoylTrfase"/>
</dbReference>
<dbReference type="EC" id="2.1.3.3" evidence="3 8"/>
<evidence type="ECO:0000256" key="2">
    <source>
        <dbReference type="ARBA" id="ARBA00007805"/>
    </source>
</evidence>
<comment type="function">
    <text evidence="1">Reversibly catalyzes the transfer of the carbamoyl group from carbamoyl phosphate (CP) to the N(epsilon) atom of ornithine (ORN) to produce L-citrulline.</text>
</comment>
<dbReference type="KEGG" id="cak:Caul_2960"/>
<evidence type="ECO:0000259" key="10">
    <source>
        <dbReference type="Pfam" id="PF00185"/>
    </source>
</evidence>
<feature type="domain" description="Aspartate/ornithine carbamoyltransferase Asp/Orn-binding" evidence="10">
    <location>
        <begin position="153"/>
        <end position="306"/>
    </location>
</feature>
<dbReference type="STRING" id="366602.Caul_2960"/>
<dbReference type="GO" id="GO:0004585">
    <property type="term" value="F:ornithine carbamoyltransferase activity"/>
    <property type="evidence" value="ECO:0007669"/>
    <property type="project" value="UniProtKB-UniRule"/>
</dbReference>
<dbReference type="GO" id="GO:0033390">
    <property type="term" value="P:putrescine biosynthetic process from arginine via N-carbamoylputrescine"/>
    <property type="evidence" value="ECO:0007669"/>
    <property type="project" value="InterPro"/>
</dbReference>
<evidence type="ECO:0000256" key="7">
    <source>
        <dbReference type="ARBA" id="ARBA00048772"/>
    </source>
</evidence>
<dbReference type="FunFam" id="3.40.50.1370:FF:000008">
    <property type="entry name" value="Ornithine carbamoyltransferase"/>
    <property type="match status" value="1"/>
</dbReference>
<dbReference type="NCBIfam" id="NF001986">
    <property type="entry name" value="PRK00779.1"/>
    <property type="match status" value="1"/>
</dbReference>
<evidence type="ECO:0000259" key="11">
    <source>
        <dbReference type="Pfam" id="PF02729"/>
    </source>
</evidence>
<comment type="catalytic activity">
    <reaction evidence="7">
        <text>carbamoyl phosphate + L-ornithine = L-citrulline + phosphate + H(+)</text>
        <dbReference type="Rhea" id="RHEA:19513"/>
        <dbReference type="ChEBI" id="CHEBI:15378"/>
        <dbReference type="ChEBI" id="CHEBI:43474"/>
        <dbReference type="ChEBI" id="CHEBI:46911"/>
        <dbReference type="ChEBI" id="CHEBI:57743"/>
        <dbReference type="ChEBI" id="CHEBI:58228"/>
        <dbReference type="EC" id="2.1.3.3"/>
    </reaction>
</comment>
<dbReference type="PRINTS" id="PR00100">
    <property type="entry name" value="AOTCASE"/>
</dbReference>
<proteinExistence type="inferred from homology"/>
<dbReference type="InterPro" id="IPR024903">
    <property type="entry name" value="PtcA"/>
</dbReference>
<keyword evidence="5 9" id="KW-0808">Transferase</keyword>
<evidence type="ECO:0000256" key="9">
    <source>
        <dbReference type="RuleBase" id="RU003634"/>
    </source>
</evidence>
<feature type="domain" description="Aspartate/ornithine carbamoyltransferase carbamoyl-P binding" evidence="11">
    <location>
        <begin position="2"/>
        <end position="142"/>
    </location>
</feature>
<dbReference type="InterPro" id="IPR006132">
    <property type="entry name" value="Asp/Orn_carbamoyltranf_P-bd"/>
</dbReference>
<evidence type="ECO:0000256" key="4">
    <source>
        <dbReference type="ARBA" id="ARBA00022490"/>
    </source>
</evidence>
<keyword evidence="4" id="KW-0963">Cytoplasm</keyword>
<dbReference type="PANTHER" id="PTHR45753:SF3">
    <property type="entry name" value="ORNITHINE TRANSCARBAMYLASE, MITOCHONDRIAL"/>
    <property type="match status" value="1"/>
</dbReference>
<keyword evidence="6" id="KW-0620">Polyamine biosynthesis</keyword>
<dbReference type="GO" id="GO:0019240">
    <property type="term" value="P:citrulline biosynthetic process"/>
    <property type="evidence" value="ECO:0007669"/>
    <property type="project" value="TreeGrafter"/>
</dbReference>
<dbReference type="Pfam" id="PF00185">
    <property type="entry name" value="OTCace"/>
    <property type="match status" value="1"/>
</dbReference>
<accession>B0T0K8</accession>
<comment type="similarity">
    <text evidence="2">Belongs to the aspartate/ornithine carbamoyltransferase superfamily. OTCase family.</text>
</comment>
<evidence type="ECO:0000256" key="6">
    <source>
        <dbReference type="ARBA" id="ARBA00023115"/>
    </source>
</evidence>
<name>B0T0K8_CAUSK</name>
<dbReference type="PROSITE" id="PS00097">
    <property type="entry name" value="CARBAMOYLTRANSFERASE"/>
    <property type="match status" value="1"/>
</dbReference>
<dbReference type="InterPro" id="IPR036901">
    <property type="entry name" value="Asp/Orn_carbamoylTrfase_sf"/>
</dbReference>
<dbReference type="Pfam" id="PF02729">
    <property type="entry name" value="OTCace_N"/>
    <property type="match status" value="1"/>
</dbReference>
<sequence length="349" mass="38809">MRHFVDTQDFTKAELIWLMDLIGLLKKADRERALPPLLAGASLGMIFEEPSTRTRISFEVAMTKLGGHALYLKPGEIHLGVRESLKDSARVISRMVDAIEARTLKHATITELARYASVPVINGLTDYNHPTQVLCDVFTMREHRPLHKPLEAIKVAFIGDATNVCSSLMMICTQMGMEFVHCAPSRYQAPEAWQSIARANCAQSGGRFSVTDQPDLAVADADFIYTDLWWWVGQEAEIPEREAAFMPRYQVNDALLAKAPPHAKFMHCLPASRGVEVTDAVMDGPRAIIYDQAENRLHAEKAILVAFVRPHLKIPSAQRSARHAHAIGAFLQDHQLHGADTPMAAAQED</sequence>
<dbReference type="GO" id="GO:0050231">
    <property type="term" value="F:putrescine carbamoyltransferase activity"/>
    <property type="evidence" value="ECO:0007669"/>
    <property type="project" value="InterPro"/>
</dbReference>
<dbReference type="GO" id="GO:0016597">
    <property type="term" value="F:amino acid binding"/>
    <property type="evidence" value="ECO:0007669"/>
    <property type="project" value="InterPro"/>
</dbReference>
<evidence type="ECO:0000256" key="8">
    <source>
        <dbReference type="NCBIfam" id="TIGR00658"/>
    </source>
</evidence>
<gene>
    <name evidence="12" type="ordered locus">Caul_2960</name>
</gene>
<dbReference type="InterPro" id="IPR006131">
    <property type="entry name" value="Asp_carbamoyltransf_Asp/Orn-bd"/>
</dbReference>
<evidence type="ECO:0000256" key="1">
    <source>
        <dbReference type="ARBA" id="ARBA00003822"/>
    </source>
</evidence>
<dbReference type="NCBIfam" id="TIGR04384">
    <property type="entry name" value="putr_carbamoyl"/>
    <property type="match status" value="1"/>
</dbReference>
<dbReference type="PANTHER" id="PTHR45753">
    <property type="entry name" value="ORNITHINE CARBAMOYLTRANSFERASE, MITOCHONDRIAL"/>
    <property type="match status" value="1"/>
</dbReference>
<organism evidence="12">
    <name type="scientific">Caulobacter sp. (strain K31)</name>
    <dbReference type="NCBI Taxonomy" id="366602"/>
    <lineage>
        <taxon>Bacteria</taxon>
        <taxon>Pseudomonadati</taxon>
        <taxon>Pseudomonadota</taxon>
        <taxon>Alphaproteobacteria</taxon>
        <taxon>Caulobacterales</taxon>
        <taxon>Caulobacteraceae</taxon>
        <taxon>Caulobacter</taxon>
    </lineage>
</organism>
<reference evidence="12" key="1">
    <citation type="submission" date="2008-01" db="EMBL/GenBank/DDBJ databases">
        <title>Complete sequence of chromosome of Caulobacter sp. K31.</title>
        <authorList>
            <consortium name="US DOE Joint Genome Institute"/>
            <person name="Copeland A."/>
            <person name="Lucas S."/>
            <person name="Lapidus A."/>
            <person name="Barry K."/>
            <person name="Glavina del Rio T."/>
            <person name="Dalin E."/>
            <person name="Tice H."/>
            <person name="Pitluck S."/>
            <person name="Bruce D."/>
            <person name="Goodwin L."/>
            <person name="Thompson L.S."/>
            <person name="Brettin T."/>
            <person name="Detter J.C."/>
            <person name="Han C."/>
            <person name="Schmutz J."/>
            <person name="Larimer F."/>
            <person name="Land M."/>
            <person name="Hauser L."/>
            <person name="Kyrpides N."/>
            <person name="Kim E."/>
            <person name="Stephens C."/>
            <person name="Richardson P."/>
        </authorList>
    </citation>
    <scope>NUCLEOTIDE SEQUENCE [LARGE SCALE GENOMIC DNA]</scope>
    <source>
        <strain evidence="12">K31</strain>
    </source>
</reference>
<dbReference type="HOGENOM" id="CLU_043846_3_1_5"/>
<dbReference type="SUPFAM" id="SSF53671">
    <property type="entry name" value="Aspartate/ornithine carbamoyltransferase"/>
    <property type="match status" value="1"/>
</dbReference>
<dbReference type="PRINTS" id="PR00102">
    <property type="entry name" value="OTCASE"/>
</dbReference>
<dbReference type="Gene3D" id="3.40.50.1370">
    <property type="entry name" value="Aspartate/ornithine carbamoyltransferase"/>
    <property type="match status" value="2"/>
</dbReference>
<dbReference type="GO" id="GO:0042450">
    <property type="term" value="P:L-arginine biosynthetic process via ornithine"/>
    <property type="evidence" value="ECO:0007669"/>
    <property type="project" value="UniProtKB-UniRule"/>
</dbReference>
<dbReference type="InterPro" id="IPR002292">
    <property type="entry name" value="Orn/put_carbamltrans"/>
</dbReference>
<dbReference type="AlphaFoldDB" id="B0T0K8"/>
<evidence type="ECO:0000256" key="5">
    <source>
        <dbReference type="ARBA" id="ARBA00022679"/>
    </source>
</evidence>
<dbReference type="EMBL" id="CP000927">
    <property type="protein sequence ID" value="ABZ72087.1"/>
    <property type="molecule type" value="Genomic_DNA"/>
</dbReference>
<protein>
    <recommendedName>
        <fullName evidence="3 8">Ornithine carbamoyltransferase</fullName>
        <ecNumber evidence="3 8">2.1.3.3</ecNumber>
    </recommendedName>
</protein>
<evidence type="ECO:0000256" key="3">
    <source>
        <dbReference type="ARBA" id="ARBA00013007"/>
    </source>
</evidence>
<evidence type="ECO:0000313" key="12">
    <source>
        <dbReference type="EMBL" id="ABZ72087.1"/>
    </source>
</evidence>